<dbReference type="GO" id="GO:0008270">
    <property type="term" value="F:zinc ion binding"/>
    <property type="evidence" value="ECO:0007669"/>
    <property type="project" value="UniProtKB-KW"/>
</dbReference>
<gene>
    <name evidence="6" type="ordered locus">SELR_pSRC400680</name>
</gene>
<dbReference type="GO" id="GO:0006269">
    <property type="term" value="P:DNA replication, synthesis of primer"/>
    <property type="evidence" value="ECO:0007669"/>
    <property type="project" value="TreeGrafter"/>
</dbReference>
<proteinExistence type="predicted"/>
<dbReference type="SMART" id="SM00400">
    <property type="entry name" value="ZnF_CHCC"/>
    <property type="match status" value="1"/>
</dbReference>
<dbReference type="InterPro" id="IPR002694">
    <property type="entry name" value="Znf_CHC2"/>
</dbReference>
<dbReference type="PROSITE" id="PS51199">
    <property type="entry name" value="SF4_HELICASE"/>
    <property type="match status" value="1"/>
</dbReference>
<dbReference type="InterPro" id="IPR036977">
    <property type="entry name" value="DNA_primase_Znf_CHC2"/>
</dbReference>
<dbReference type="PANTHER" id="PTHR30313">
    <property type="entry name" value="DNA PRIMASE"/>
    <property type="match status" value="1"/>
</dbReference>
<geneLocation type="plasmid" evidence="6 7">
    <name>pSRC4</name>
</geneLocation>
<dbReference type="SUPFAM" id="SSF57783">
    <property type="entry name" value="Zinc beta-ribbon"/>
    <property type="match status" value="1"/>
</dbReference>
<dbReference type="Pfam" id="PF03796">
    <property type="entry name" value="DnaB_C"/>
    <property type="match status" value="1"/>
</dbReference>
<dbReference type="InterPro" id="IPR007694">
    <property type="entry name" value="DNA_helicase_DnaB-like_C"/>
</dbReference>
<keyword evidence="4" id="KW-0472">Membrane</keyword>
<evidence type="ECO:0000256" key="1">
    <source>
        <dbReference type="ARBA" id="ARBA00022723"/>
    </source>
</evidence>
<dbReference type="OrthoDB" id="581132at2"/>
<dbReference type="GO" id="GO:0003678">
    <property type="term" value="F:DNA helicase activity"/>
    <property type="evidence" value="ECO:0007669"/>
    <property type="project" value="InterPro"/>
</dbReference>
<protein>
    <submittedName>
        <fullName evidence="6">Putative DNA binding protein</fullName>
    </submittedName>
</protein>
<keyword evidence="3" id="KW-0862">Zinc</keyword>
<dbReference type="InterPro" id="IPR050219">
    <property type="entry name" value="DnaG_primase"/>
</dbReference>
<name>I0GVD2_SELRL</name>
<evidence type="ECO:0000313" key="7">
    <source>
        <dbReference type="Proteomes" id="UP000007887"/>
    </source>
</evidence>
<dbReference type="Proteomes" id="UP000007887">
    <property type="component" value="Plasmid pSRC4"/>
</dbReference>
<organism evidence="6 7">
    <name type="scientific">Selenomonas ruminantium subsp. lactilytica (strain NBRC 103574 / TAM6421)</name>
    <dbReference type="NCBI Taxonomy" id="927704"/>
    <lineage>
        <taxon>Bacteria</taxon>
        <taxon>Bacillati</taxon>
        <taxon>Bacillota</taxon>
        <taxon>Negativicutes</taxon>
        <taxon>Selenomonadales</taxon>
        <taxon>Selenomonadaceae</taxon>
        <taxon>Selenomonas</taxon>
    </lineage>
</organism>
<dbReference type="GO" id="GO:0003899">
    <property type="term" value="F:DNA-directed RNA polymerase activity"/>
    <property type="evidence" value="ECO:0007669"/>
    <property type="project" value="InterPro"/>
</dbReference>
<dbReference type="SUPFAM" id="SSF56731">
    <property type="entry name" value="DNA primase core"/>
    <property type="match status" value="1"/>
</dbReference>
<keyword evidence="2" id="KW-0863">Zinc-finger</keyword>
<dbReference type="Gene3D" id="3.90.580.10">
    <property type="entry name" value="Zinc finger, CHC2-type domain"/>
    <property type="match status" value="1"/>
</dbReference>
<dbReference type="HOGENOM" id="CLU_409873_0_0_9"/>
<dbReference type="Pfam" id="PF01807">
    <property type="entry name" value="Zn_ribbon_DnaG"/>
    <property type="match status" value="1"/>
</dbReference>
<feature type="domain" description="SF4 helicase" evidence="5">
    <location>
        <begin position="408"/>
        <end position="670"/>
    </location>
</feature>
<sequence length="670" mass="75403">MERNSRRDTRIGGKIDVKTLVGQVDLVEFAEKYTDLQKQGDVYRGICPVCQHDNNSEFVIYDHKTYHCWACGSSGDVINLLRDKYKLDFFAAAEKLADMMNVDLTHDKGYKARKEAVNKRQEWARACQRNLKVVKDYLTKVRGLSDSTIDYFQLGADEHGNVSIPLIDANGRYVSWAVRRFEGQPKYLTGKNDEIFTKAEFLFNMRGAKERMTNTLYLVEGFFCAMSLYEAGFAAVAYNSSQPSKQHIQKMAALLKYHPELTVVLVPDNDGVAYPLVEKVRKNLLRYAPELPVEVLMLPDGMKDVNDFFVAGGTSEGFAQLPKEPIDLFVLKQELQKCGSRTAERKMVESYAKTVKDNLTLLQIASYLAGKWGVTTEAVDDFLQVSRQGMDLDSDFKDPDQCIAETVKMLKEPVMSYGVKTLDDGIRGAGRRKDVTIVGACSSVGKTFFVVCMAADMVVRQRKRIVFFSLEMSAGALFERLIACLLGRSSDIVDKMLIEGDPLAYSVLEKLREYIYVVDKNGLTIEEIDAYVKTANSKMFDGQLDCVFIDYLQYMKGCSEYQVLAETAKGLKPLAKNNNIHVVALSQLNRGVNPWERPDMGKLKGGGDIEASGDEILLLWRPEKDPNLLPDERELKKNKVMCAIGKARHGARIDETELIFDPATSRIRGV</sequence>
<dbReference type="CDD" id="cd01029">
    <property type="entry name" value="TOPRIM_primases"/>
    <property type="match status" value="1"/>
</dbReference>
<reference evidence="6 7" key="1">
    <citation type="submission" date="2011-10" db="EMBL/GenBank/DDBJ databases">
        <title>Whole genome sequence of Selenomonas ruminantium subsp. lactilytica TAM6421.</title>
        <authorList>
            <person name="Oguchi A."/>
            <person name="Ankai A."/>
            <person name="Kaneko J."/>
            <person name="Yamada-Narita S."/>
            <person name="Fukui S."/>
            <person name="Takahashi M."/>
            <person name="Onodera T."/>
            <person name="Kojima S."/>
            <person name="Fushimi T."/>
            <person name="Abe N."/>
            <person name="Kamio Y."/>
            <person name="Yamazaki S."/>
            <person name="Fujita N."/>
        </authorList>
    </citation>
    <scope>NUCLEOTIDE SEQUENCE [LARGE SCALE GENOMIC DNA]</scope>
    <source>
        <strain evidence="7">NBRC 103574 / TAM6421</strain>
        <plasmid evidence="6 7">pSRC4</plasmid>
    </source>
</reference>
<keyword evidence="4" id="KW-0812">Transmembrane</keyword>
<keyword evidence="4" id="KW-1133">Transmembrane helix</keyword>
<evidence type="ECO:0000313" key="6">
    <source>
        <dbReference type="EMBL" id="BAL84719.1"/>
    </source>
</evidence>
<feature type="transmembrane region" description="Helical" evidence="4">
    <location>
        <begin position="215"/>
        <end position="238"/>
    </location>
</feature>
<dbReference type="PANTHER" id="PTHR30313:SF2">
    <property type="entry name" value="DNA PRIMASE"/>
    <property type="match status" value="1"/>
</dbReference>
<dbReference type="InterPro" id="IPR027417">
    <property type="entry name" value="P-loop_NTPase"/>
</dbReference>
<dbReference type="EMBL" id="AP012294">
    <property type="protein sequence ID" value="BAL84719.1"/>
    <property type="molecule type" value="Genomic_DNA"/>
</dbReference>
<evidence type="ECO:0000256" key="4">
    <source>
        <dbReference type="SAM" id="Phobius"/>
    </source>
</evidence>
<accession>I0GVD2</accession>
<dbReference type="Gene3D" id="3.40.1360.10">
    <property type="match status" value="1"/>
</dbReference>
<evidence type="ECO:0000259" key="5">
    <source>
        <dbReference type="PROSITE" id="PS51199"/>
    </source>
</evidence>
<keyword evidence="6" id="KW-0614">Plasmid</keyword>
<dbReference type="GO" id="GO:0005524">
    <property type="term" value="F:ATP binding"/>
    <property type="evidence" value="ECO:0007669"/>
    <property type="project" value="InterPro"/>
</dbReference>
<dbReference type="PATRIC" id="fig|927704.6.peg.3483"/>
<dbReference type="SUPFAM" id="SSF52540">
    <property type="entry name" value="P-loop containing nucleoside triphosphate hydrolases"/>
    <property type="match status" value="1"/>
</dbReference>
<dbReference type="AlphaFoldDB" id="I0GVD2"/>
<evidence type="ECO:0000256" key="3">
    <source>
        <dbReference type="ARBA" id="ARBA00022833"/>
    </source>
</evidence>
<keyword evidence="1" id="KW-0479">Metal-binding</keyword>
<dbReference type="KEGG" id="sri:SELR_pSRC400680"/>
<dbReference type="Pfam" id="PF13155">
    <property type="entry name" value="Toprim_2"/>
    <property type="match status" value="1"/>
</dbReference>
<dbReference type="GO" id="GO:0005737">
    <property type="term" value="C:cytoplasm"/>
    <property type="evidence" value="ECO:0007669"/>
    <property type="project" value="TreeGrafter"/>
</dbReference>
<dbReference type="InterPro" id="IPR034154">
    <property type="entry name" value="TOPRIM_DnaG/twinkle"/>
</dbReference>
<dbReference type="GO" id="GO:0003677">
    <property type="term" value="F:DNA binding"/>
    <property type="evidence" value="ECO:0007669"/>
    <property type="project" value="InterPro"/>
</dbReference>
<dbReference type="Gene3D" id="3.40.50.300">
    <property type="entry name" value="P-loop containing nucleotide triphosphate hydrolases"/>
    <property type="match status" value="1"/>
</dbReference>
<evidence type="ECO:0000256" key="2">
    <source>
        <dbReference type="ARBA" id="ARBA00022771"/>
    </source>
</evidence>
<dbReference type="RefSeq" id="WP_014426019.1">
    <property type="nucleotide sequence ID" value="NC_017069.1"/>
</dbReference>